<feature type="active site" evidence="1">
    <location>
        <position position="226"/>
    </location>
</feature>
<dbReference type="InterPro" id="IPR003812">
    <property type="entry name" value="Fido"/>
</dbReference>
<dbReference type="SUPFAM" id="SSF140931">
    <property type="entry name" value="Fic-like"/>
    <property type="match status" value="1"/>
</dbReference>
<keyword evidence="2" id="KW-0067">ATP-binding</keyword>
<gene>
    <name evidence="4" type="ORF">B0H67DRAFT_598180</name>
</gene>
<comment type="caution">
    <text evidence="4">The sequence shown here is derived from an EMBL/GenBank/DDBJ whole genome shotgun (WGS) entry which is preliminary data.</text>
</comment>
<dbReference type="Proteomes" id="UP001172102">
    <property type="component" value="Unassembled WGS sequence"/>
</dbReference>
<evidence type="ECO:0000313" key="4">
    <source>
        <dbReference type="EMBL" id="KAK0724674.1"/>
    </source>
</evidence>
<proteinExistence type="predicted"/>
<accession>A0AA40AZ49</accession>
<keyword evidence="5" id="KW-1185">Reference proteome</keyword>
<dbReference type="GO" id="GO:0005524">
    <property type="term" value="F:ATP binding"/>
    <property type="evidence" value="ECO:0007669"/>
    <property type="project" value="UniProtKB-KW"/>
</dbReference>
<dbReference type="PANTHER" id="PTHR13504">
    <property type="entry name" value="FIDO DOMAIN-CONTAINING PROTEIN DDB_G0283145"/>
    <property type="match status" value="1"/>
</dbReference>
<protein>
    <submittedName>
        <fullName evidence="4">Fido domain-containing protein</fullName>
    </submittedName>
</protein>
<dbReference type="InterPro" id="IPR036597">
    <property type="entry name" value="Fido-like_dom_sf"/>
</dbReference>
<dbReference type="InterPro" id="IPR040198">
    <property type="entry name" value="Fido_containing"/>
</dbReference>
<dbReference type="EMBL" id="JAUKUA010000002">
    <property type="protein sequence ID" value="KAK0724674.1"/>
    <property type="molecule type" value="Genomic_DNA"/>
</dbReference>
<evidence type="ECO:0000256" key="1">
    <source>
        <dbReference type="PIRSR" id="PIRSR640198-1"/>
    </source>
</evidence>
<name>A0AA40AZ49_9PEZI</name>
<dbReference type="Pfam" id="PF02661">
    <property type="entry name" value="Fic"/>
    <property type="match status" value="1"/>
</dbReference>
<keyword evidence="2" id="KW-0547">Nucleotide-binding</keyword>
<organism evidence="4 5">
    <name type="scientific">Lasiosphaeris hirsuta</name>
    <dbReference type="NCBI Taxonomy" id="260670"/>
    <lineage>
        <taxon>Eukaryota</taxon>
        <taxon>Fungi</taxon>
        <taxon>Dikarya</taxon>
        <taxon>Ascomycota</taxon>
        <taxon>Pezizomycotina</taxon>
        <taxon>Sordariomycetes</taxon>
        <taxon>Sordariomycetidae</taxon>
        <taxon>Sordariales</taxon>
        <taxon>Lasiosphaeriaceae</taxon>
        <taxon>Lasiosphaeris</taxon>
    </lineage>
</organism>
<dbReference type="AlphaFoldDB" id="A0AA40AZ49"/>
<dbReference type="PANTHER" id="PTHR13504:SF38">
    <property type="entry name" value="FIDO DOMAIN-CONTAINING PROTEIN"/>
    <property type="match status" value="1"/>
</dbReference>
<sequence length="317" mass="35228">MATNFVESVRKKMQSVRLPGGSNRARSLRLEASFTISKADAYDYNILGDDCDPSDLHKELAQLSNDLGQVLQSFPSAPTKELLANEYLLDVFSKMIFGSNYIEITSGGLDITLKICQAIFKDEDVPDIIDDRDPDYEMHKRDALRNSQGAHPNTLCILRSRREIIQHARAAIAAGLHSFPPANLVPTRMRQMISSLHDDLAVAAKEGKIDPVALASKYCHEFVNIHPFLDGNGRACRLILNALLLKYWGVLVCIGQEGGTREEYLSIAARASENIASAMDGWDEEDGGNSPKHYKELASFTLEHATGTLRNNEMKRH</sequence>
<feature type="binding site" evidence="2">
    <location>
        <begin position="230"/>
        <end position="237"/>
    </location>
    <ligand>
        <name>ATP</name>
        <dbReference type="ChEBI" id="CHEBI:30616"/>
    </ligand>
</feature>
<evidence type="ECO:0000259" key="3">
    <source>
        <dbReference type="PROSITE" id="PS51459"/>
    </source>
</evidence>
<reference evidence="4" key="1">
    <citation type="submission" date="2023-06" db="EMBL/GenBank/DDBJ databases">
        <title>Genome-scale phylogeny and comparative genomics of the fungal order Sordariales.</title>
        <authorList>
            <consortium name="Lawrence Berkeley National Laboratory"/>
            <person name="Hensen N."/>
            <person name="Bonometti L."/>
            <person name="Westerberg I."/>
            <person name="Brannstrom I.O."/>
            <person name="Guillou S."/>
            <person name="Cros-Aarteil S."/>
            <person name="Calhoun S."/>
            <person name="Haridas S."/>
            <person name="Kuo A."/>
            <person name="Mondo S."/>
            <person name="Pangilinan J."/>
            <person name="Riley R."/>
            <person name="Labutti K."/>
            <person name="Andreopoulos B."/>
            <person name="Lipzen A."/>
            <person name="Chen C."/>
            <person name="Yanf M."/>
            <person name="Daum C."/>
            <person name="Ng V."/>
            <person name="Clum A."/>
            <person name="Steindorff A."/>
            <person name="Ohm R."/>
            <person name="Martin F."/>
            <person name="Silar P."/>
            <person name="Natvig D."/>
            <person name="Lalanne C."/>
            <person name="Gautier V."/>
            <person name="Ament-Velasquez S.L."/>
            <person name="Kruys A."/>
            <person name="Hutchinson M.I."/>
            <person name="Powell A.J."/>
            <person name="Barry K."/>
            <person name="Miller A.N."/>
            <person name="Grigoriev I.V."/>
            <person name="Debuchy R."/>
            <person name="Gladieux P."/>
            <person name="Thoren M.H."/>
            <person name="Johannesson H."/>
        </authorList>
    </citation>
    <scope>NUCLEOTIDE SEQUENCE</scope>
    <source>
        <strain evidence="4">SMH4607-1</strain>
    </source>
</reference>
<dbReference type="PROSITE" id="PS51459">
    <property type="entry name" value="FIDO"/>
    <property type="match status" value="1"/>
</dbReference>
<feature type="domain" description="Fido" evidence="3">
    <location>
        <begin position="142"/>
        <end position="303"/>
    </location>
</feature>
<evidence type="ECO:0000256" key="2">
    <source>
        <dbReference type="PIRSR" id="PIRSR640198-2"/>
    </source>
</evidence>
<dbReference type="Gene3D" id="1.10.3290.10">
    <property type="entry name" value="Fido-like domain"/>
    <property type="match status" value="1"/>
</dbReference>
<evidence type="ECO:0000313" key="5">
    <source>
        <dbReference type="Proteomes" id="UP001172102"/>
    </source>
</evidence>